<evidence type="ECO:0008006" key="10">
    <source>
        <dbReference type="Google" id="ProtNLM"/>
    </source>
</evidence>
<feature type="binding site" evidence="6">
    <location>
        <position position="4"/>
    </location>
    <ligand>
        <name>Zn(2+)</name>
        <dbReference type="ChEBI" id="CHEBI:29105"/>
    </ligand>
</feature>
<sequence length="340" mass="40107">MDVCRICLSSSPEKDFCHLNNVDEDEKSYEEILLFCLDIQIMKDSIITRKLCMKCYGQILSFYKFKSLALKNDAYLKSLAYSVLKLDVFANDHEENENRSNPPEECKEIDSLNSDVKDEPEIKEEKEDEVLGYQSDDQLLSFIKMVKYELNENIVETKEKASVKKRGRPKSIKTDIKKTEICEECGKSVRNLKEHALRHIPMKDRKRIKCKECDKTFSTYGSRYKHYRIKHLGIKKHCDICNKDVTDLNTHRLVAHNSEQLRFACAVCTRRFISPSALEAHMLLHTKDKPYECDICHKKFRMQVNLTHHKRSVHEKEKSHLCQYCSKSFFKKYHLQIHLR</sequence>
<dbReference type="GO" id="GO:0008270">
    <property type="term" value="F:zinc ion binding"/>
    <property type="evidence" value="ECO:0007669"/>
    <property type="project" value="UniProtKB-UniRule"/>
</dbReference>
<evidence type="ECO:0000256" key="6">
    <source>
        <dbReference type="PROSITE-ProRule" id="PRU01263"/>
    </source>
</evidence>
<dbReference type="Pfam" id="PF00096">
    <property type="entry name" value="zf-C2H2"/>
    <property type="match status" value="2"/>
</dbReference>
<feature type="binding site" evidence="6">
    <location>
        <position position="55"/>
    </location>
    <ligand>
        <name>Zn(2+)</name>
        <dbReference type="ChEBI" id="CHEBI:29105"/>
    </ligand>
</feature>
<feature type="binding site" evidence="6">
    <location>
        <position position="7"/>
    </location>
    <ligand>
        <name>Zn(2+)</name>
        <dbReference type="ChEBI" id="CHEBI:29105"/>
    </ligand>
</feature>
<organism evidence="9">
    <name type="scientific">Pectinophora gossypiella</name>
    <name type="common">Cotton pink bollworm</name>
    <name type="synonym">Depressaria gossypiella</name>
    <dbReference type="NCBI Taxonomy" id="13191"/>
    <lineage>
        <taxon>Eukaryota</taxon>
        <taxon>Metazoa</taxon>
        <taxon>Ecdysozoa</taxon>
        <taxon>Arthropoda</taxon>
        <taxon>Hexapoda</taxon>
        <taxon>Insecta</taxon>
        <taxon>Pterygota</taxon>
        <taxon>Neoptera</taxon>
        <taxon>Endopterygota</taxon>
        <taxon>Lepidoptera</taxon>
        <taxon>Glossata</taxon>
        <taxon>Ditrysia</taxon>
        <taxon>Gelechioidea</taxon>
        <taxon>Gelechiidae</taxon>
        <taxon>Apatetrinae</taxon>
        <taxon>Pectinophora</taxon>
    </lineage>
</organism>
<evidence type="ECO:0000256" key="4">
    <source>
        <dbReference type="ARBA" id="ARBA00022833"/>
    </source>
</evidence>
<dbReference type="OrthoDB" id="3437960at2759"/>
<dbReference type="Gene3D" id="3.30.160.60">
    <property type="entry name" value="Classic Zinc Finger"/>
    <property type="match status" value="3"/>
</dbReference>
<proteinExistence type="predicted"/>
<dbReference type="EMBL" id="GDQN01003266">
    <property type="protein sequence ID" value="JAT87788.1"/>
    <property type="molecule type" value="Transcribed_RNA"/>
</dbReference>
<dbReference type="InterPro" id="IPR036236">
    <property type="entry name" value="Znf_C2H2_sf"/>
</dbReference>
<keyword evidence="2" id="KW-0677">Repeat</keyword>
<feature type="domain" description="C2H2-type" evidence="7">
    <location>
        <begin position="320"/>
        <end position="340"/>
    </location>
</feature>
<dbReference type="SUPFAM" id="SSF57716">
    <property type="entry name" value="Glucocorticoid receptor-like (DNA-binding domain)"/>
    <property type="match status" value="1"/>
</dbReference>
<dbReference type="SUPFAM" id="SSF57667">
    <property type="entry name" value="beta-beta-alpha zinc fingers"/>
    <property type="match status" value="3"/>
</dbReference>
<dbReference type="GO" id="GO:0000981">
    <property type="term" value="F:DNA-binding transcription factor activity, RNA polymerase II-specific"/>
    <property type="evidence" value="ECO:0007669"/>
    <property type="project" value="TreeGrafter"/>
</dbReference>
<keyword evidence="3 5" id="KW-0863">Zinc-finger</keyword>
<dbReference type="Pfam" id="PF13912">
    <property type="entry name" value="zf-C2H2_6"/>
    <property type="match status" value="1"/>
</dbReference>
<reference evidence="9" key="1">
    <citation type="submission" date="2015-09" db="EMBL/GenBank/DDBJ databases">
        <title>De novo assembly of Pectinophora gossypiella (Pink Bollworm) gut transcriptome.</title>
        <authorList>
            <person name="Tassone E.E."/>
        </authorList>
    </citation>
    <scope>NUCLEOTIDE SEQUENCE</scope>
</reference>
<gene>
    <name evidence="9" type="ORF">g.8465</name>
</gene>
<dbReference type="PROSITE" id="PS51915">
    <property type="entry name" value="ZAD"/>
    <property type="match status" value="1"/>
</dbReference>
<feature type="domain" description="ZAD" evidence="8">
    <location>
        <begin position="2"/>
        <end position="79"/>
    </location>
</feature>
<dbReference type="AlphaFoldDB" id="A0A1E1WLF8"/>
<feature type="domain" description="C2H2-type" evidence="7">
    <location>
        <begin position="263"/>
        <end position="290"/>
    </location>
</feature>
<dbReference type="PANTHER" id="PTHR24409">
    <property type="entry name" value="ZINC FINGER PROTEIN 142"/>
    <property type="match status" value="1"/>
</dbReference>
<keyword evidence="1 6" id="KW-0479">Metal-binding</keyword>
<dbReference type="PROSITE" id="PS50157">
    <property type="entry name" value="ZINC_FINGER_C2H2_2"/>
    <property type="match status" value="4"/>
</dbReference>
<dbReference type="SMART" id="SM00868">
    <property type="entry name" value="zf-AD"/>
    <property type="match status" value="1"/>
</dbReference>
<evidence type="ECO:0000313" key="9">
    <source>
        <dbReference type="EMBL" id="JAT87788.1"/>
    </source>
</evidence>
<dbReference type="InterPro" id="IPR012934">
    <property type="entry name" value="Znf_AD"/>
</dbReference>
<dbReference type="Pfam" id="PF07776">
    <property type="entry name" value="zf-AD"/>
    <property type="match status" value="1"/>
</dbReference>
<dbReference type="Gene3D" id="3.40.1800.20">
    <property type="match status" value="1"/>
</dbReference>
<dbReference type="GO" id="GO:0000977">
    <property type="term" value="F:RNA polymerase II transcription regulatory region sequence-specific DNA binding"/>
    <property type="evidence" value="ECO:0007669"/>
    <property type="project" value="TreeGrafter"/>
</dbReference>
<protein>
    <recommendedName>
        <fullName evidence="10">Protein krueppel</fullName>
    </recommendedName>
</protein>
<evidence type="ECO:0000256" key="3">
    <source>
        <dbReference type="ARBA" id="ARBA00022771"/>
    </source>
</evidence>
<evidence type="ECO:0000259" key="8">
    <source>
        <dbReference type="PROSITE" id="PS51915"/>
    </source>
</evidence>
<feature type="domain" description="C2H2-type" evidence="7">
    <location>
        <begin position="291"/>
        <end position="319"/>
    </location>
</feature>
<dbReference type="InterPro" id="IPR013087">
    <property type="entry name" value="Znf_C2H2_type"/>
</dbReference>
<evidence type="ECO:0000256" key="2">
    <source>
        <dbReference type="ARBA" id="ARBA00022737"/>
    </source>
</evidence>
<dbReference type="SMART" id="SM00355">
    <property type="entry name" value="ZnF_C2H2"/>
    <property type="match status" value="6"/>
</dbReference>
<dbReference type="PANTHER" id="PTHR24409:SF295">
    <property type="entry name" value="AZ2-RELATED"/>
    <property type="match status" value="1"/>
</dbReference>
<evidence type="ECO:0000256" key="5">
    <source>
        <dbReference type="PROSITE-ProRule" id="PRU00042"/>
    </source>
</evidence>
<accession>A0A1E1WLF8</accession>
<feature type="domain" description="C2H2-type" evidence="7">
    <location>
        <begin position="208"/>
        <end position="236"/>
    </location>
</feature>
<evidence type="ECO:0000259" key="7">
    <source>
        <dbReference type="PROSITE" id="PS50157"/>
    </source>
</evidence>
<evidence type="ECO:0000256" key="1">
    <source>
        <dbReference type="ARBA" id="ARBA00022723"/>
    </source>
</evidence>
<feature type="binding site" evidence="6">
    <location>
        <position position="52"/>
    </location>
    <ligand>
        <name>Zn(2+)</name>
        <dbReference type="ChEBI" id="CHEBI:29105"/>
    </ligand>
</feature>
<keyword evidence="4 6" id="KW-0862">Zinc</keyword>
<name>A0A1E1WLF8_PECGO</name>
<dbReference type="GO" id="GO:0005634">
    <property type="term" value="C:nucleus"/>
    <property type="evidence" value="ECO:0007669"/>
    <property type="project" value="InterPro"/>
</dbReference>
<dbReference type="PROSITE" id="PS00028">
    <property type="entry name" value="ZINC_FINGER_C2H2_1"/>
    <property type="match status" value="3"/>
</dbReference>